<feature type="transmembrane region" description="Helical" evidence="1">
    <location>
        <begin position="27"/>
        <end position="47"/>
    </location>
</feature>
<proteinExistence type="predicted"/>
<keyword evidence="1" id="KW-0812">Transmembrane</keyword>
<evidence type="ECO:0000256" key="1">
    <source>
        <dbReference type="SAM" id="Phobius"/>
    </source>
</evidence>
<dbReference type="Proteomes" id="UP000502998">
    <property type="component" value="Chromosome"/>
</dbReference>
<dbReference type="KEGG" id="esg:EsVE80_14050"/>
<evidence type="ECO:0000313" key="3">
    <source>
        <dbReference type="Proteomes" id="UP000502998"/>
    </source>
</evidence>
<reference evidence="2 3" key="1">
    <citation type="submission" date="2020-02" db="EMBL/GenBank/DDBJ databases">
        <title>Characterization of vanA genotype vancomycin-resistant Enterococcus saigonensis VE80.</title>
        <authorList>
            <person name="Harada T."/>
            <person name="Motooka D."/>
            <person name="Nakamura S."/>
            <person name="Yamamoto Y."/>
            <person name="Kawahara R."/>
            <person name="Kawatsu K."/>
        </authorList>
    </citation>
    <scope>NUCLEOTIDE SEQUENCE [LARGE SCALE GENOMIC DNA]</scope>
    <source>
        <strain evidence="2 3">VE80</strain>
    </source>
</reference>
<gene>
    <name evidence="2" type="ORF">EsVE80_14050</name>
</gene>
<sequence length="55" mass="5756">MKNLLASGFLFVGGSILMTVTEMGKVVPLLGAACSIIGVGLLVFFVFSNDGKYDN</sequence>
<accession>A0A679IIL6</accession>
<protein>
    <submittedName>
        <fullName evidence="2">Uncharacterized protein</fullName>
    </submittedName>
</protein>
<keyword evidence="1" id="KW-0472">Membrane</keyword>
<name>A0A679IIL6_9ENTE</name>
<dbReference type="RefSeq" id="WP_173103110.1">
    <property type="nucleotide sequence ID" value="NZ_AP022822.1"/>
</dbReference>
<keyword evidence="1" id="KW-1133">Transmembrane helix</keyword>
<evidence type="ECO:0000313" key="2">
    <source>
        <dbReference type="EMBL" id="BCA85882.1"/>
    </source>
</evidence>
<dbReference type="AlphaFoldDB" id="A0A679IIL6"/>
<dbReference type="EMBL" id="AP022822">
    <property type="protein sequence ID" value="BCA85882.1"/>
    <property type="molecule type" value="Genomic_DNA"/>
</dbReference>
<keyword evidence="3" id="KW-1185">Reference proteome</keyword>
<organism evidence="2 3">
    <name type="scientific">Enterococcus saigonensis</name>
    <dbReference type="NCBI Taxonomy" id="1805431"/>
    <lineage>
        <taxon>Bacteria</taxon>
        <taxon>Bacillati</taxon>
        <taxon>Bacillota</taxon>
        <taxon>Bacilli</taxon>
        <taxon>Lactobacillales</taxon>
        <taxon>Enterococcaceae</taxon>
        <taxon>Enterococcus</taxon>
    </lineage>
</organism>